<evidence type="ECO:0000256" key="1">
    <source>
        <dbReference type="ARBA" id="ARBA00022679"/>
    </source>
</evidence>
<evidence type="ECO:0000313" key="5">
    <source>
        <dbReference type="Proteomes" id="UP000248584"/>
    </source>
</evidence>
<proteinExistence type="predicted"/>
<dbReference type="SUPFAM" id="SSF53448">
    <property type="entry name" value="Nucleotide-diphospho-sugar transferases"/>
    <property type="match status" value="1"/>
</dbReference>
<dbReference type="PANTHER" id="PTHR42866">
    <property type="entry name" value="3-DEOXY-MANNO-OCTULOSONATE CYTIDYLYLTRANSFERASE"/>
    <property type="match status" value="1"/>
</dbReference>
<dbReference type="RefSeq" id="WP_015364164.1">
    <property type="nucleotide sequence ID" value="NZ_QKZR01000004.1"/>
</dbReference>
<dbReference type="NCBIfam" id="NF003952">
    <property type="entry name" value="PRK05450.1-5"/>
    <property type="match status" value="1"/>
</dbReference>
<dbReference type="GO" id="GO:0016779">
    <property type="term" value="F:nucleotidyltransferase activity"/>
    <property type="evidence" value="ECO:0007669"/>
    <property type="project" value="UniProtKB-KW"/>
</dbReference>
<reference evidence="4 5" key="1">
    <citation type="submission" date="2018-06" db="EMBL/GenBank/DDBJ databases">
        <title>Genomic Encyclopedia of Archaeal and Bacterial Type Strains, Phase II (KMG-II): from individual species to whole genera.</title>
        <authorList>
            <person name="Goeker M."/>
        </authorList>
    </citation>
    <scope>NUCLEOTIDE SEQUENCE [LARGE SCALE GENOMIC DNA]</scope>
    <source>
        <strain evidence="4 5">DSM 17205</strain>
    </source>
</reference>
<sequence>MKVVGVIPARYKSSRFEGKPLALINKKPMIIHVAEQVEKAIGKDNTFVATDDQRIYDLVISSGYQCVMTPDNCKTGTDRIWEFAKIVNADIYLNVQGDEPMVSPEDILKIIVEKKVNMNLVVNGMLPMSTQEDPKDINIPKVLVNKHNDLIYMSRLPIPGIKDSNMKFKPTYLKQVCIYAFSYEELEIYGSNNTKSLFESFEDIEILRFMDFDIKIRMVMMETETIAVDNPGDIIKVENALKKLQ</sequence>
<dbReference type="NCBIfam" id="NF009905">
    <property type="entry name" value="PRK13368.1"/>
    <property type="match status" value="1"/>
</dbReference>
<keyword evidence="1" id="KW-0808">Transferase</keyword>
<comment type="caution">
    <text evidence="4">The sequence shown here is derived from an EMBL/GenBank/DDBJ whole genome shotgun (WGS) entry which is preliminary data.</text>
</comment>
<name>A0ABX5PWC5_9FLAO</name>
<dbReference type="CDD" id="cd02517">
    <property type="entry name" value="CMP-KDO-Synthetase"/>
    <property type="match status" value="1"/>
</dbReference>
<dbReference type="InterPro" id="IPR003329">
    <property type="entry name" value="Cytidylyl_trans"/>
</dbReference>
<evidence type="ECO:0000256" key="2">
    <source>
        <dbReference type="ARBA" id="ARBA00022695"/>
    </source>
</evidence>
<keyword evidence="2 4" id="KW-0548">Nucleotidyltransferase</keyword>
<dbReference type="InterPro" id="IPR004528">
    <property type="entry name" value="KdsB"/>
</dbReference>
<dbReference type="EMBL" id="QKZR01000004">
    <property type="protein sequence ID" value="PZX39201.1"/>
    <property type="molecule type" value="Genomic_DNA"/>
</dbReference>
<dbReference type="InterPro" id="IPR029044">
    <property type="entry name" value="Nucleotide-diphossugar_trans"/>
</dbReference>
<gene>
    <name evidence="4" type="ORF">LX97_02567</name>
</gene>
<dbReference type="PANTHER" id="PTHR42866:SF2">
    <property type="entry name" value="3-DEOXY-MANNO-OCTULOSONATE CYTIDYLYLTRANSFERASE, MITOCHONDRIAL"/>
    <property type="match status" value="1"/>
</dbReference>
<organism evidence="4 5">
    <name type="scientific">Nonlabens dokdonensis</name>
    <dbReference type="NCBI Taxonomy" id="328515"/>
    <lineage>
        <taxon>Bacteria</taxon>
        <taxon>Pseudomonadati</taxon>
        <taxon>Bacteroidota</taxon>
        <taxon>Flavobacteriia</taxon>
        <taxon>Flavobacteriales</taxon>
        <taxon>Flavobacteriaceae</taxon>
        <taxon>Nonlabens</taxon>
    </lineage>
</organism>
<evidence type="ECO:0000313" key="4">
    <source>
        <dbReference type="EMBL" id="PZX39201.1"/>
    </source>
</evidence>
<dbReference type="Proteomes" id="UP000248584">
    <property type="component" value="Unassembled WGS sequence"/>
</dbReference>
<keyword evidence="5" id="KW-1185">Reference proteome</keyword>
<evidence type="ECO:0000256" key="3">
    <source>
        <dbReference type="ARBA" id="ARBA00022985"/>
    </source>
</evidence>
<dbReference type="Pfam" id="PF02348">
    <property type="entry name" value="CTP_transf_3"/>
    <property type="match status" value="1"/>
</dbReference>
<dbReference type="Gene3D" id="3.90.550.10">
    <property type="entry name" value="Spore Coat Polysaccharide Biosynthesis Protein SpsA, Chain A"/>
    <property type="match status" value="1"/>
</dbReference>
<accession>A0ABX5PWC5</accession>
<protein>
    <submittedName>
        <fullName evidence="4">3-deoxy-manno-octulosonate cytidylyltransferase (CMP-KDO synthetase)</fullName>
    </submittedName>
</protein>
<keyword evidence="3" id="KW-0448">Lipopolysaccharide biosynthesis</keyword>